<name>A0A1I7SAU0_BURXY</name>
<proteinExistence type="predicted"/>
<dbReference type="GO" id="GO:0045202">
    <property type="term" value="C:synapse"/>
    <property type="evidence" value="ECO:0007669"/>
    <property type="project" value="TreeGrafter"/>
</dbReference>
<dbReference type="CDD" id="cd19757">
    <property type="entry name" value="Bbox1"/>
    <property type="match status" value="1"/>
</dbReference>
<dbReference type="PANTHER" id="PTHR12566:SF12">
    <property type="entry name" value="TRANSLATIONAL REGULATOR ORB2"/>
    <property type="match status" value="1"/>
</dbReference>
<dbReference type="WBParaSite" id="BXY_1013700.1">
    <property type="protein sequence ID" value="BXY_1013700.1"/>
    <property type="gene ID" value="BXY_1013700"/>
</dbReference>
<dbReference type="OrthoDB" id="10033548at2759"/>
<dbReference type="SUPFAM" id="SSF54928">
    <property type="entry name" value="RNA-binding domain, RBD"/>
    <property type="match status" value="1"/>
</dbReference>
<dbReference type="Pfam" id="PF16367">
    <property type="entry name" value="RRM_7"/>
    <property type="match status" value="1"/>
</dbReference>
<dbReference type="Proteomes" id="UP000582659">
    <property type="component" value="Unassembled WGS sequence"/>
</dbReference>
<dbReference type="GO" id="GO:0005634">
    <property type="term" value="C:nucleus"/>
    <property type="evidence" value="ECO:0007669"/>
    <property type="project" value="TreeGrafter"/>
</dbReference>
<evidence type="ECO:0000313" key="6">
    <source>
        <dbReference type="Proteomes" id="UP000659654"/>
    </source>
</evidence>
<evidence type="ECO:0000259" key="3">
    <source>
        <dbReference type="PROSITE" id="PS50102"/>
    </source>
</evidence>
<evidence type="ECO:0000313" key="4">
    <source>
        <dbReference type="EMBL" id="CAD5233173.1"/>
    </source>
</evidence>
<dbReference type="Pfam" id="PF16366">
    <property type="entry name" value="CEBP_ZZ"/>
    <property type="match status" value="1"/>
</dbReference>
<accession>A0A1I7SAU0</accession>
<dbReference type="GO" id="GO:0000900">
    <property type="term" value="F:mRNA regulatory element binding translation repressor activity"/>
    <property type="evidence" value="ECO:0007669"/>
    <property type="project" value="TreeGrafter"/>
</dbReference>
<organism evidence="5 7">
    <name type="scientific">Bursaphelenchus xylophilus</name>
    <name type="common">Pinewood nematode worm</name>
    <name type="synonym">Aphelenchoides xylophilus</name>
    <dbReference type="NCBI Taxonomy" id="6326"/>
    <lineage>
        <taxon>Eukaryota</taxon>
        <taxon>Metazoa</taxon>
        <taxon>Ecdysozoa</taxon>
        <taxon>Nematoda</taxon>
        <taxon>Chromadorea</taxon>
        <taxon>Rhabditida</taxon>
        <taxon>Tylenchina</taxon>
        <taxon>Tylenchomorpha</taxon>
        <taxon>Aphelenchoidea</taxon>
        <taxon>Aphelenchoididae</taxon>
        <taxon>Bursaphelenchus</taxon>
    </lineage>
</organism>
<dbReference type="InterPro" id="IPR012677">
    <property type="entry name" value="Nucleotide-bd_a/b_plait_sf"/>
</dbReference>
<evidence type="ECO:0000313" key="5">
    <source>
        <dbReference type="Proteomes" id="UP000095284"/>
    </source>
</evidence>
<dbReference type="EMBL" id="CAJFCV020000005">
    <property type="protein sequence ID" value="CAG9126774.1"/>
    <property type="molecule type" value="Genomic_DNA"/>
</dbReference>
<dbReference type="InterPro" id="IPR035979">
    <property type="entry name" value="RBD_domain_sf"/>
</dbReference>
<reference evidence="4" key="2">
    <citation type="submission" date="2020-09" db="EMBL/GenBank/DDBJ databases">
        <authorList>
            <person name="Kikuchi T."/>
        </authorList>
    </citation>
    <scope>NUCLEOTIDE SEQUENCE</scope>
    <source>
        <strain evidence="4">Ka4C1</strain>
    </source>
</reference>
<dbReference type="SMART" id="SM00360">
    <property type="entry name" value="RRM"/>
    <property type="match status" value="2"/>
</dbReference>
<keyword evidence="1 2" id="KW-0694">RNA-binding</keyword>
<feature type="domain" description="RRM" evidence="3">
    <location>
        <begin position="203"/>
        <end position="286"/>
    </location>
</feature>
<dbReference type="InterPro" id="IPR032296">
    <property type="entry name" value="CEBP_ZZ"/>
</dbReference>
<dbReference type="GO" id="GO:0043005">
    <property type="term" value="C:neuron projection"/>
    <property type="evidence" value="ECO:0007669"/>
    <property type="project" value="TreeGrafter"/>
</dbReference>
<evidence type="ECO:0000256" key="1">
    <source>
        <dbReference type="ARBA" id="ARBA00022884"/>
    </source>
</evidence>
<dbReference type="AlphaFoldDB" id="A0A1I7SAU0"/>
<dbReference type="SMR" id="A0A1I7SAU0"/>
<dbReference type="Gene3D" id="3.30.70.330">
    <property type="match status" value="2"/>
</dbReference>
<sequence>MFSANYKVRAQLGATSTATWNGAIAIVFCQKSQSKFPPNPVSVGKSSQIFSHVSVSCLLEYDRGSIRIGDFVGLGHSGYSLDLLSVWAVSSTGKSAFKRAEPYKEQLMGAFGDCGNSLINFEKFDIYTSPYQVAVSPSSSPVSSPSSGNSNSASEPKANGLDIWDNLIFNQSPNSQLRFSKHLIEFPVQDIRHGHSEESIYSRKVFVGGLPMECTTGNLLQTFAQFGPVEVSWPTEKGGANRHTHGYAFLIYQTEESVHQLIGNCRPNHDGYFMSVKIHGRACQVQVRPWNTADTDYVPQPDYCVDYRFTVFLGGVPRTIRAVDIAQAMSQFGQVAYVGIDVDQDFNYPKGAARVTFANPRSYTHAMAMKIVNLGVRNEVKSLEIKPYLIEDQTCEECCGSQPICVLAKYFCSEVSCLSYYCEDCWAVMHFEKKVVDRSRHMAYIRVGEQVKCIRVPKPGQFHSRHSHLP</sequence>
<dbReference type="Proteomes" id="UP000095284">
    <property type="component" value="Unplaced"/>
</dbReference>
<dbReference type="eggNOG" id="KOG0129">
    <property type="taxonomic scope" value="Eukaryota"/>
</dbReference>
<protein>
    <submittedName>
        <fullName evidence="4">(pine wood nematode) hypothetical protein</fullName>
    </submittedName>
</protein>
<dbReference type="GO" id="GO:0008135">
    <property type="term" value="F:translation factor activity, RNA binding"/>
    <property type="evidence" value="ECO:0007669"/>
    <property type="project" value="TreeGrafter"/>
</dbReference>
<dbReference type="GO" id="GO:0003730">
    <property type="term" value="F:mRNA 3'-UTR binding"/>
    <property type="evidence" value="ECO:0007669"/>
    <property type="project" value="InterPro"/>
</dbReference>
<dbReference type="PANTHER" id="PTHR12566">
    <property type="entry name" value="CYTOPLASMIC POLYADENYLATION ELEMENT BINDING PROTEIN CPEB"/>
    <property type="match status" value="1"/>
</dbReference>
<evidence type="ECO:0000313" key="7">
    <source>
        <dbReference type="WBParaSite" id="BXY_1013700.1"/>
    </source>
</evidence>
<reference evidence="7" key="1">
    <citation type="submission" date="2016-11" db="UniProtKB">
        <authorList>
            <consortium name="WormBaseParasite"/>
        </authorList>
    </citation>
    <scope>IDENTIFICATION</scope>
</reference>
<dbReference type="InterPro" id="IPR000504">
    <property type="entry name" value="RRM_dom"/>
</dbReference>
<dbReference type="InterPro" id="IPR038446">
    <property type="entry name" value="CEBP_ZZ_sf"/>
</dbReference>
<dbReference type="GO" id="GO:0043022">
    <property type="term" value="F:ribosome binding"/>
    <property type="evidence" value="ECO:0007669"/>
    <property type="project" value="TreeGrafter"/>
</dbReference>
<feature type="domain" description="RRM" evidence="3">
    <location>
        <begin position="309"/>
        <end position="386"/>
    </location>
</feature>
<dbReference type="PROSITE" id="PS50102">
    <property type="entry name" value="RRM"/>
    <property type="match status" value="2"/>
</dbReference>
<dbReference type="EMBL" id="CAJFDI010000005">
    <property type="protein sequence ID" value="CAD5233173.1"/>
    <property type="molecule type" value="Genomic_DNA"/>
</dbReference>
<dbReference type="Proteomes" id="UP000659654">
    <property type="component" value="Unassembled WGS sequence"/>
</dbReference>
<keyword evidence="6" id="KW-1185">Reference proteome</keyword>
<evidence type="ECO:0000256" key="2">
    <source>
        <dbReference type="PROSITE-ProRule" id="PRU00176"/>
    </source>
</evidence>
<dbReference type="GO" id="GO:2000766">
    <property type="term" value="P:negative regulation of cytoplasmic translation"/>
    <property type="evidence" value="ECO:0007669"/>
    <property type="project" value="TreeGrafter"/>
</dbReference>
<dbReference type="Pfam" id="PF00076">
    <property type="entry name" value="RRM_1"/>
    <property type="match status" value="1"/>
</dbReference>
<gene>
    <name evidence="4" type="ORF">BXYJ_LOCUS13264</name>
</gene>
<dbReference type="GO" id="GO:0005737">
    <property type="term" value="C:cytoplasm"/>
    <property type="evidence" value="ECO:0007669"/>
    <property type="project" value="TreeGrafter"/>
</dbReference>
<dbReference type="InterPro" id="IPR034819">
    <property type="entry name" value="CPEB"/>
</dbReference>
<dbReference type="Gene3D" id="4.10.640.40">
    <property type="entry name" value="Cytoplasmic polyadenylation element-binding protein, ZZ domain"/>
    <property type="match status" value="1"/>
</dbReference>